<dbReference type="Proteomes" id="UP000054558">
    <property type="component" value="Unassembled WGS sequence"/>
</dbReference>
<feature type="compositionally biased region" description="Polar residues" evidence="12">
    <location>
        <begin position="1"/>
        <end position="10"/>
    </location>
</feature>
<dbReference type="Pfam" id="PF02867">
    <property type="entry name" value="Ribonuc_red_lgC"/>
    <property type="match status" value="2"/>
</dbReference>
<dbReference type="EC" id="1.17.4.1" evidence="2 11"/>
<keyword evidence="8 11" id="KW-0560">Oxidoreductase</keyword>
<evidence type="ECO:0000256" key="1">
    <source>
        <dbReference type="ARBA" id="ARBA00010406"/>
    </source>
</evidence>
<dbReference type="GO" id="GO:0004519">
    <property type="term" value="F:endonuclease activity"/>
    <property type="evidence" value="ECO:0007669"/>
    <property type="project" value="InterPro"/>
</dbReference>
<dbReference type="GO" id="GO:0009263">
    <property type="term" value="P:deoxyribonucleotide biosynthetic process"/>
    <property type="evidence" value="ECO:0000318"/>
    <property type="project" value="GO_Central"/>
</dbReference>
<feature type="domain" description="DOD-type homing endonuclease" evidence="13">
    <location>
        <begin position="491"/>
        <end position="628"/>
    </location>
</feature>
<dbReference type="InterPro" id="IPR013509">
    <property type="entry name" value="RNR_lsu_N"/>
</dbReference>
<dbReference type="GO" id="GO:0005971">
    <property type="term" value="C:ribonucleoside-diphosphate reductase complex"/>
    <property type="evidence" value="ECO:0000318"/>
    <property type="project" value="GO_Central"/>
</dbReference>
<dbReference type="CDD" id="cd00081">
    <property type="entry name" value="Hint"/>
    <property type="match status" value="1"/>
</dbReference>
<dbReference type="SUPFAM" id="SSF55608">
    <property type="entry name" value="Homing endonucleases"/>
    <property type="match status" value="1"/>
</dbReference>
<dbReference type="NCBIfam" id="TIGR01443">
    <property type="entry name" value="intein_Cterm"/>
    <property type="match status" value="1"/>
</dbReference>
<evidence type="ECO:0000256" key="4">
    <source>
        <dbReference type="ARBA" id="ARBA00022741"/>
    </source>
</evidence>
<dbReference type="InterPro" id="IPR003586">
    <property type="entry name" value="Hint_dom_C"/>
</dbReference>
<keyword evidence="6 10" id="KW-0067">ATP-binding</keyword>
<dbReference type="Pfam" id="PF13403">
    <property type="entry name" value="Hint_2"/>
    <property type="match status" value="1"/>
</dbReference>
<dbReference type="InterPro" id="IPR039718">
    <property type="entry name" value="Rrm1"/>
</dbReference>
<name>A0A1Y1IR46_KLENI</name>
<keyword evidence="3" id="KW-0021">Allosteric enzyme</keyword>
<dbReference type="GO" id="GO:0004748">
    <property type="term" value="F:ribonucleoside-diphosphate reductase activity, thioredoxin disulfide as acceptor"/>
    <property type="evidence" value="ECO:0000318"/>
    <property type="project" value="GO_Central"/>
</dbReference>
<dbReference type="PROSITE" id="PS50818">
    <property type="entry name" value="INTEIN_C_TER"/>
    <property type="match status" value="1"/>
</dbReference>
<protein>
    <recommendedName>
        <fullName evidence="2 11">Ribonucleoside-diphosphate reductase</fullName>
        <ecNumber evidence="2 11">1.17.4.1</ecNumber>
    </recommendedName>
</protein>
<dbReference type="PROSITE" id="PS50819">
    <property type="entry name" value="INTEIN_ENDONUCLEASE"/>
    <property type="match status" value="1"/>
</dbReference>
<dbReference type="PRINTS" id="PR01183">
    <property type="entry name" value="RIBORDTASEM1"/>
</dbReference>
<dbReference type="OrthoDB" id="3000483at2759"/>
<dbReference type="UniPathway" id="UPA00326"/>
<evidence type="ECO:0000256" key="7">
    <source>
        <dbReference type="ARBA" id="ARBA00023000"/>
    </source>
</evidence>
<dbReference type="EMBL" id="DF237787">
    <property type="protein sequence ID" value="GAQ91711.1"/>
    <property type="molecule type" value="Genomic_DNA"/>
</dbReference>
<dbReference type="InterPro" id="IPR013346">
    <property type="entry name" value="NrdE_NrdA_C"/>
</dbReference>
<dbReference type="SMART" id="SM00306">
    <property type="entry name" value="HintN"/>
    <property type="match status" value="1"/>
</dbReference>
<feature type="domain" description="ATP-cone" evidence="14">
    <location>
        <begin position="81"/>
        <end position="198"/>
    </location>
</feature>
<dbReference type="GO" id="GO:0016539">
    <property type="term" value="P:intein-mediated protein splicing"/>
    <property type="evidence" value="ECO:0007669"/>
    <property type="project" value="InterPro"/>
</dbReference>
<dbReference type="InterPro" id="IPR004042">
    <property type="entry name" value="Intein_endonuc_central"/>
</dbReference>
<evidence type="ECO:0000256" key="3">
    <source>
        <dbReference type="ARBA" id="ARBA00022533"/>
    </source>
</evidence>
<comment type="function">
    <text evidence="11">Provides the precursors necessary for DNA synthesis. Catalyzes the biosynthesis of deoxyribonucleotides from the corresponding ribonucleotides.</text>
</comment>
<comment type="similarity">
    <text evidence="1 11">Belongs to the ribonucleoside diphosphate reductase large chain family.</text>
</comment>
<accession>A0A1Y1IR46</accession>
<dbReference type="PANTHER" id="PTHR11573:SF6">
    <property type="entry name" value="RIBONUCLEOSIDE-DIPHOSPHATE REDUCTASE LARGE SUBUNIT"/>
    <property type="match status" value="1"/>
</dbReference>
<evidence type="ECO:0000256" key="5">
    <source>
        <dbReference type="ARBA" id="ARBA00022813"/>
    </source>
</evidence>
<dbReference type="SUPFAM" id="SSF51998">
    <property type="entry name" value="PFL-like glycyl radical enzymes"/>
    <property type="match status" value="1"/>
</dbReference>
<dbReference type="InterPro" id="IPR027434">
    <property type="entry name" value="Homing_endonucl"/>
</dbReference>
<dbReference type="NCBIfam" id="TIGR02506">
    <property type="entry name" value="NrdE_NrdA"/>
    <property type="match status" value="1"/>
</dbReference>
<keyword evidence="7" id="KW-0651">Protein splicing</keyword>
<dbReference type="InterPro" id="IPR030934">
    <property type="entry name" value="Intein_C"/>
</dbReference>
<dbReference type="InterPro" id="IPR036844">
    <property type="entry name" value="Hint_dom_sf"/>
</dbReference>
<organism evidence="15 16">
    <name type="scientific">Klebsormidium nitens</name>
    <name type="common">Green alga</name>
    <name type="synonym">Ulothrix nitens</name>
    <dbReference type="NCBI Taxonomy" id="105231"/>
    <lineage>
        <taxon>Eukaryota</taxon>
        <taxon>Viridiplantae</taxon>
        <taxon>Streptophyta</taxon>
        <taxon>Klebsormidiophyceae</taxon>
        <taxon>Klebsormidiales</taxon>
        <taxon>Klebsormidiaceae</taxon>
        <taxon>Klebsormidium</taxon>
    </lineage>
</organism>
<dbReference type="InterPro" id="IPR008926">
    <property type="entry name" value="RNR_R1-su_N"/>
</dbReference>
<dbReference type="SMART" id="SM00305">
    <property type="entry name" value="HintC"/>
    <property type="match status" value="1"/>
</dbReference>
<evidence type="ECO:0000256" key="11">
    <source>
        <dbReference type="RuleBase" id="RU003410"/>
    </source>
</evidence>
<dbReference type="PROSITE" id="PS51161">
    <property type="entry name" value="ATP_CONE"/>
    <property type="match status" value="1"/>
</dbReference>
<evidence type="ECO:0000256" key="12">
    <source>
        <dbReference type="SAM" id="MobiDB-lite"/>
    </source>
</evidence>
<evidence type="ECO:0000259" key="13">
    <source>
        <dbReference type="PROSITE" id="PS50819"/>
    </source>
</evidence>
<dbReference type="Gene3D" id="3.10.28.10">
    <property type="entry name" value="Homing endonucleases"/>
    <property type="match status" value="1"/>
</dbReference>
<sequence>MKRLYTTISSNKKKGKLASERHRSVSLPSETARPKHLSGSMTASEFEQLLRPFKASPTSESLINFSNSNEHTTCEAHSDKMYVVKRNGSREPVTIDKISKRLDILAKTPFAFYDTASRNEPGKYVVDDDLLATGRELKHAQPIRVAQKVCAALVDGITTEELDNEAAKQAAHMQTTHPEYGVLASRIEVSNIHKITPATFAGAVRRLQDRLDPLLFELVTTTDLGDRLEEAIDYKRDYCYDYFGLCTLQKMYLLKSKDGKIVERPQHMLMRIALWMHMSPDGAVDVPAVLETYRLLSGRFYTHATPTIFNAGTKMPQLASCFVKGTKVFTLEGPKPIETVRIGDMVITHEGRAREVSQLHKNHRGDRKILALKISGSPLLHVTENHKFLTLRDGLGEPAWSAADELKIGDYIQLPNYVGEKELPEPIDVWAILREAEPRLRYGTEEHVQDANSQIDEYVATADLRYCPPRNSATFAIRPRSIEVTEMFCKLLGMWLGDGHVLRGKVKGDDRTCYAGIGFNRSEDERVAQYVRQAGAKTFGVLAKPHGTCVEFYSGSLALVFEYLFGGVSAAKKLPPGVFTWPNDHIRALMEGLVISSGRVKGIEGVAIRTPNGTLMDQLFHLLRSRGVEVFLSTSKAHSYVTRRGDEIIVPTYDLRLPPDFLDLATIAVLRPDVETSAARPITGHSVRRQGSTFLRVVFVEVTDRDDPIVYNLGVDEDHSYMVEGVVASNCFLLGKLGNRAQDSVAGMYETLGHMASISKLAGGIGVHMHEIRATGAYINGTGGTSSGLIPYLRVHADVEDFLEIRLNVGAEDRRARDLFSALWVPDLFFKRVLEDGKWSLFCPSEAPGLSDVYGEEFEALYASYEAQGRARKVISARDLWEKVLVSIIETGTPYISAKDAVNRKSNQKNLGTIKSSNLCNEVTLFSNPAETAVCTLASIALSKFVKYGEEGRYFDFEELHSVVKTVTKVLDGVVDRTLYPQPECERSNKRHRPLGLGVQGFADVLYALHTPFESKKAAELNVRIFETMYHAALEASVELADRFGPYESFLGSPASEGLLQFDLWGVDPGDEYYDWAELKERIKSVGLRNSTLIALMPTASTSQLLQNTESFEIPTSMLYSRRTKAGQHIVLNRWLVRELLERGLWSVALKDKILADGGSVQNLDELDADLKELFKTTWEVKMKSYIDLSANRGPFVCQSASMNLYQQQPIADKLNRMLIYGWQMGLKTILYYLRTRSASEATQFTVAVDGKAKAEEPVLACTRDNKDCVACSA</sequence>
<comment type="catalytic activity">
    <reaction evidence="11">
        <text>a 2'-deoxyribonucleoside 5'-diphosphate + [thioredoxin]-disulfide + H2O = a ribonucleoside 5'-diphosphate + [thioredoxin]-dithiol</text>
        <dbReference type="Rhea" id="RHEA:23252"/>
        <dbReference type="Rhea" id="RHEA-COMP:10698"/>
        <dbReference type="Rhea" id="RHEA-COMP:10700"/>
        <dbReference type="ChEBI" id="CHEBI:15377"/>
        <dbReference type="ChEBI" id="CHEBI:29950"/>
        <dbReference type="ChEBI" id="CHEBI:50058"/>
        <dbReference type="ChEBI" id="CHEBI:57930"/>
        <dbReference type="ChEBI" id="CHEBI:73316"/>
        <dbReference type="EC" id="1.17.4.1"/>
    </reaction>
</comment>
<dbReference type="GO" id="GO:0005524">
    <property type="term" value="F:ATP binding"/>
    <property type="evidence" value="ECO:0000318"/>
    <property type="project" value="GO_Central"/>
</dbReference>
<evidence type="ECO:0000259" key="14">
    <source>
        <dbReference type="PROSITE" id="PS51161"/>
    </source>
</evidence>
<keyword evidence="16" id="KW-1185">Reference proteome</keyword>
<evidence type="ECO:0000313" key="16">
    <source>
        <dbReference type="Proteomes" id="UP000054558"/>
    </source>
</evidence>
<dbReference type="Gene3D" id="2.170.16.10">
    <property type="entry name" value="Hedgehog/Intein (Hint) domain"/>
    <property type="match status" value="1"/>
</dbReference>
<dbReference type="InterPro" id="IPR028992">
    <property type="entry name" value="Hedgehog/Intein_dom"/>
</dbReference>
<evidence type="ECO:0000256" key="2">
    <source>
        <dbReference type="ARBA" id="ARBA00012274"/>
    </source>
</evidence>
<keyword evidence="4 10" id="KW-0547">Nucleotide-binding</keyword>
<evidence type="ECO:0000256" key="8">
    <source>
        <dbReference type="ARBA" id="ARBA00023002"/>
    </source>
</evidence>
<dbReference type="PRINTS" id="PR00379">
    <property type="entry name" value="INTEIN"/>
</dbReference>
<evidence type="ECO:0000256" key="10">
    <source>
        <dbReference type="PROSITE-ProRule" id="PRU00492"/>
    </source>
</evidence>
<dbReference type="Gene3D" id="3.20.70.20">
    <property type="match status" value="2"/>
</dbReference>
<dbReference type="InterPro" id="IPR003587">
    <property type="entry name" value="Hint_dom_N"/>
</dbReference>
<evidence type="ECO:0000313" key="15">
    <source>
        <dbReference type="EMBL" id="GAQ91711.1"/>
    </source>
</evidence>
<dbReference type="InterPro" id="IPR006141">
    <property type="entry name" value="Intein_N"/>
</dbReference>
<proteinExistence type="inferred from homology"/>
<dbReference type="InterPro" id="IPR000788">
    <property type="entry name" value="RNR_lg_C"/>
</dbReference>
<reference evidence="15 16" key="1">
    <citation type="journal article" date="2014" name="Nat. Commun.">
        <title>Klebsormidium flaccidum genome reveals primary factors for plant terrestrial adaptation.</title>
        <authorList>
            <person name="Hori K."/>
            <person name="Maruyama F."/>
            <person name="Fujisawa T."/>
            <person name="Togashi T."/>
            <person name="Yamamoto N."/>
            <person name="Seo M."/>
            <person name="Sato S."/>
            <person name="Yamada T."/>
            <person name="Mori H."/>
            <person name="Tajima N."/>
            <person name="Moriyama T."/>
            <person name="Ikeuchi M."/>
            <person name="Watanabe M."/>
            <person name="Wada H."/>
            <person name="Kobayashi K."/>
            <person name="Saito M."/>
            <person name="Masuda T."/>
            <person name="Sasaki-Sekimoto Y."/>
            <person name="Mashiguchi K."/>
            <person name="Awai K."/>
            <person name="Shimojima M."/>
            <person name="Masuda S."/>
            <person name="Iwai M."/>
            <person name="Nobusawa T."/>
            <person name="Narise T."/>
            <person name="Kondo S."/>
            <person name="Saito H."/>
            <person name="Sato R."/>
            <person name="Murakawa M."/>
            <person name="Ihara Y."/>
            <person name="Oshima-Yamada Y."/>
            <person name="Ohtaka K."/>
            <person name="Satoh M."/>
            <person name="Sonobe K."/>
            <person name="Ishii M."/>
            <person name="Ohtani R."/>
            <person name="Kanamori-Sato M."/>
            <person name="Honoki R."/>
            <person name="Miyazaki D."/>
            <person name="Mochizuki H."/>
            <person name="Umetsu J."/>
            <person name="Higashi K."/>
            <person name="Shibata D."/>
            <person name="Kamiya Y."/>
            <person name="Sato N."/>
            <person name="Nakamura Y."/>
            <person name="Tabata S."/>
            <person name="Ida S."/>
            <person name="Kurokawa K."/>
            <person name="Ohta H."/>
        </authorList>
    </citation>
    <scope>NUCLEOTIDE SEQUENCE [LARGE SCALE GENOMIC DNA]</scope>
    <source>
        <strain evidence="15 16">NIES-2285</strain>
    </source>
</reference>
<dbReference type="PROSITE" id="PS50817">
    <property type="entry name" value="INTEIN_N_TER"/>
    <property type="match status" value="1"/>
</dbReference>
<dbReference type="SUPFAM" id="SSF51294">
    <property type="entry name" value="Hedgehog/intein (Hint) domain"/>
    <property type="match status" value="1"/>
</dbReference>
<dbReference type="PANTHER" id="PTHR11573">
    <property type="entry name" value="RIBONUCLEOSIDE-DIPHOSPHATE REDUCTASE LARGE CHAIN"/>
    <property type="match status" value="1"/>
</dbReference>
<dbReference type="Pfam" id="PF03477">
    <property type="entry name" value="ATP-cone"/>
    <property type="match status" value="1"/>
</dbReference>
<gene>
    <name evidence="15" type="ORF">KFL_008380020</name>
</gene>
<evidence type="ECO:0000256" key="6">
    <source>
        <dbReference type="ARBA" id="ARBA00022840"/>
    </source>
</evidence>
<keyword evidence="5" id="KW-0068">Autocatalytic cleavage</keyword>
<dbReference type="SUPFAM" id="SSF48168">
    <property type="entry name" value="R1 subunit of ribonucleotide reductase, N-terminal domain"/>
    <property type="match status" value="1"/>
</dbReference>
<dbReference type="Pfam" id="PF00317">
    <property type="entry name" value="Ribonuc_red_lgN"/>
    <property type="match status" value="1"/>
</dbReference>
<dbReference type="InterPro" id="IPR005144">
    <property type="entry name" value="ATP-cone_dom"/>
</dbReference>
<dbReference type="STRING" id="105231.A0A1Y1IR46"/>
<keyword evidence="9 11" id="KW-0215">Deoxyribonucleotide synthesis</keyword>
<dbReference type="AlphaFoldDB" id="A0A1Y1IR46"/>
<dbReference type="PROSITE" id="PS00089">
    <property type="entry name" value="RIBORED_LARGE"/>
    <property type="match status" value="1"/>
</dbReference>
<evidence type="ECO:0000256" key="9">
    <source>
        <dbReference type="ARBA" id="ARBA00023116"/>
    </source>
</evidence>
<feature type="region of interest" description="Disordered" evidence="12">
    <location>
        <begin position="1"/>
        <end position="40"/>
    </location>
</feature>
<dbReference type="InterPro" id="IPR006142">
    <property type="entry name" value="INTEIN"/>
</dbReference>